<comment type="function">
    <text evidence="12">Initiates the restart of stalled replication forks, which reloads the replicative helicase on sites other than the origin of replication. Recognizes and binds to abandoned replication forks and remodels them to uncover a helicase loading site. Promotes assembly of the primosome at these replication forks.</text>
</comment>
<evidence type="ECO:0000256" key="3">
    <source>
        <dbReference type="ARBA" id="ARBA00022723"/>
    </source>
</evidence>
<dbReference type="Pfam" id="PF00270">
    <property type="entry name" value="DEAD"/>
    <property type="match status" value="1"/>
</dbReference>
<dbReference type="SUPFAM" id="SSF52540">
    <property type="entry name" value="P-loop containing nucleoside triphosphate hydrolases"/>
    <property type="match status" value="1"/>
</dbReference>
<dbReference type="Pfam" id="PF18319">
    <property type="entry name" value="Zn_ribbon_PriA"/>
    <property type="match status" value="1"/>
</dbReference>
<feature type="binding site" evidence="12">
    <location>
        <position position="588"/>
    </location>
    <ligand>
        <name>Zn(2+)</name>
        <dbReference type="ChEBI" id="CHEBI:29105"/>
        <label>2</label>
    </ligand>
</feature>
<evidence type="ECO:0000256" key="6">
    <source>
        <dbReference type="ARBA" id="ARBA00022806"/>
    </source>
</evidence>
<feature type="binding site" evidence="12">
    <location>
        <position position="591"/>
    </location>
    <ligand>
        <name>Zn(2+)</name>
        <dbReference type="ChEBI" id="CHEBI:29105"/>
        <label>2</label>
    </ligand>
</feature>
<evidence type="ECO:0000256" key="4">
    <source>
        <dbReference type="ARBA" id="ARBA00022741"/>
    </source>
</evidence>
<dbReference type="InterPro" id="IPR001650">
    <property type="entry name" value="Helicase_C-like"/>
</dbReference>
<dbReference type="Gene3D" id="3.40.50.300">
    <property type="entry name" value="P-loop containing nucleotide triphosphate hydrolases"/>
    <property type="match status" value="2"/>
</dbReference>
<dbReference type="InterPro" id="IPR040498">
    <property type="entry name" value="PriA_CRR"/>
</dbReference>
<reference evidence="15 16" key="1">
    <citation type="submission" date="2012-05" db="EMBL/GenBank/DDBJ databases">
        <title>Finished chromosome of genome of Chamaesiphon sp. PCC 6605.</title>
        <authorList>
            <consortium name="US DOE Joint Genome Institute"/>
            <person name="Gugger M."/>
            <person name="Coursin T."/>
            <person name="Rippka R."/>
            <person name="Tandeau De Marsac N."/>
            <person name="Huntemann M."/>
            <person name="Wei C.-L."/>
            <person name="Han J."/>
            <person name="Detter J.C."/>
            <person name="Han C."/>
            <person name="Tapia R."/>
            <person name="Chen A."/>
            <person name="Kyrpides N."/>
            <person name="Mavromatis K."/>
            <person name="Markowitz V."/>
            <person name="Szeto E."/>
            <person name="Ivanova N."/>
            <person name="Pagani I."/>
            <person name="Pati A."/>
            <person name="Goodwin L."/>
            <person name="Nordberg H.P."/>
            <person name="Cantor M.N."/>
            <person name="Hua S.X."/>
            <person name="Woyke T."/>
            <person name="Kerfeld C.A."/>
        </authorList>
    </citation>
    <scope>NUCLEOTIDE SEQUENCE [LARGE SCALE GENOMIC DNA]</scope>
    <source>
        <strain evidence="16">ATCC 27169 / PCC 6605</strain>
    </source>
</reference>
<keyword evidence="8 12" id="KW-0067">ATP-binding</keyword>
<feature type="region of interest" description="Disordered" evidence="13">
    <location>
        <begin position="460"/>
        <end position="491"/>
    </location>
</feature>
<dbReference type="Pfam" id="PF18074">
    <property type="entry name" value="PriA_C"/>
    <property type="match status" value="1"/>
</dbReference>
<comment type="subunit">
    <text evidence="12">Component of the replication restart primosome.</text>
</comment>
<comment type="catalytic activity">
    <reaction evidence="11 12">
        <text>ATP + H2O = ADP + phosphate + H(+)</text>
        <dbReference type="Rhea" id="RHEA:13065"/>
        <dbReference type="ChEBI" id="CHEBI:15377"/>
        <dbReference type="ChEBI" id="CHEBI:15378"/>
        <dbReference type="ChEBI" id="CHEBI:30616"/>
        <dbReference type="ChEBI" id="CHEBI:43474"/>
        <dbReference type="ChEBI" id="CHEBI:456216"/>
        <dbReference type="EC" id="5.6.2.4"/>
    </reaction>
</comment>
<dbReference type="GO" id="GO:0006269">
    <property type="term" value="P:DNA replication, synthesis of primer"/>
    <property type="evidence" value="ECO:0007669"/>
    <property type="project" value="UniProtKB-KW"/>
</dbReference>
<sequence>MYDSDLSLVSSVSEPITGYALGTKASGLVEVLVDCPGIQALYTYNVPEQFQLQIGDILSVPLGGQVVGGIAIRFVDRLPDSLAISKIKDIEDVVASGLFKPNYWQWLTQIADYYYTPLIQVIKVALPPGLLARSHRRIRAIADVNAEIFVGDIAKKILKLLHGKSEKNYSWQYIQQQIPGARRGLRELLDRQLVESYLESGQTQQPKLQKAVILTADGAAEDLTDRQREIIEILKQHDGELWQSELLKLGGTTSATLNKIAEKGYIAIVNKEKLRSERELGIFQQEPAKLLTSDQALALATIDSLTGFARVLLHGVTGSGKTEVYLQAIERILAREQSVLVLVPEIGLTPQLTDRFRSRFGDRVCVYHSALSDGERYDTWRQMFDRTPQIIIGTRSAIFAPLPNLGLIILDEEHDSSFKQDQPAPTYQTRDIANWRAQLESCPLILGSATPSLETWVTITQNSPSPPLSLSPPLPLPPSPNSQPPTPNSHHYLPLPTRVHSRPLPPVQIVDMRQELKNNNRSIFSRPLVQALQQMQANKQQGILFIHRRGHSTFVSCRACGYVCECPNCDVSLAYHQPGTSAQALLRCHYCNHCQPQPPRCPECDSPYFKYFGSGTQKIVEELNQQFPKLKCLRFDSDTTSTKGSHRRILTAFVQGEADLLVGTQMLTKGLDLPQVTLVGVVAADGLLHLSDYRAAERTFQTLTQVAGRCGRGDEAGRVIIQTYNPEHPVLAAVTKHDYQAFIAAELPERRMLDYPPYGKLILLRFSSLDADAVERTVTEIGTILIEASIAGHYEVLGPAPATVMRVNNRYRWQIMLKYLPDGSASLPDWEVLRSKCSNVVKMTIDVDPQNFL</sequence>
<dbReference type="FunFam" id="3.40.50.300:FF:000489">
    <property type="entry name" value="Primosome assembly protein PriA"/>
    <property type="match status" value="1"/>
</dbReference>
<dbReference type="InterPro" id="IPR011545">
    <property type="entry name" value="DEAD/DEAH_box_helicase_dom"/>
</dbReference>
<dbReference type="InterPro" id="IPR041222">
    <property type="entry name" value="PriA_3primeBD"/>
</dbReference>
<dbReference type="CDD" id="cd17929">
    <property type="entry name" value="DEXHc_priA"/>
    <property type="match status" value="1"/>
</dbReference>
<evidence type="ECO:0000256" key="8">
    <source>
        <dbReference type="ARBA" id="ARBA00022840"/>
    </source>
</evidence>
<dbReference type="Gene3D" id="3.40.1440.60">
    <property type="entry name" value="PriA, 3(prime) DNA-binding domain"/>
    <property type="match status" value="1"/>
</dbReference>
<dbReference type="Proteomes" id="UP000010366">
    <property type="component" value="Chromosome"/>
</dbReference>
<dbReference type="GO" id="GO:0006270">
    <property type="term" value="P:DNA replication initiation"/>
    <property type="evidence" value="ECO:0007669"/>
    <property type="project" value="TreeGrafter"/>
</dbReference>
<evidence type="ECO:0000256" key="10">
    <source>
        <dbReference type="ARBA" id="ARBA00023235"/>
    </source>
</evidence>
<protein>
    <recommendedName>
        <fullName evidence="12">Replication restart protein PriA</fullName>
    </recommendedName>
    <alternativeName>
        <fullName evidence="12">ATP-dependent DNA helicase PriA</fullName>
        <ecNumber evidence="12">5.6.2.4</ecNumber>
    </alternativeName>
    <alternativeName>
        <fullName evidence="12">DNA 3'-5' helicase PriA</fullName>
    </alternativeName>
</protein>
<keyword evidence="1 12" id="KW-0639">Primosome</keyword>
<feature type="binding site" evidence="12">
    <location>
        <position position="560"/>
    </location>
    <ligand>
        <name>Zn(2+)</name>
        <dbReference type="ChEBI" id="CHEBI:29105"/>
        <label>1</label>
    </ligand>
</feature>
<feature type="compositionally biased region" description="Pro residues" evidence="13">
    <location>
        <begin position="464"/>
        <end position="487"/>
    </location>
</feature>
<keyword evidence="3 12" id="KW-0479">Metal-binding</keyword>
<keyword evidence="16" id="KW-1185">Reference proteome</keyword>
<name>K9UJG8_CHAP6</name>
<feature type="binding site" evidence="12">
    <location>
        <position position="566"/>
    </location>
    <ligand>
        <name>Zn(2+)</name>
        <dbReference type="ChEBI" id="CHEBI:29105"/>
        <label>2</label>
    </ligand>
</feature>
<comment type="catalytic activity">
    <reaction evidence="12">
        <text>Couples ATP hydrolysis with the unwinding of duplex DNA by translocating in the 3'-5' direction.</text>
        <dbReference type="EC" id="5.6.2.4"/>
    </reaction>
</comment>
<dbReference type="SMART" id="SM00490">
    <property type="entry name" value="HELICc"/>
    <property type="match status" value="1"/>
</dbReference>
<dbReference type="HOGENOM" id="CLU_013353_3_0_3"/>
<dbReference type="NCBIfam" id="NF004066">
    <property type="entry name" value="PRK05580.1-3"/>
    <property type="match status" value="1"/>
</dbReference>
<comment type="similarity">
    <text evidence="12">Belongs to the helicase family. PriA subfamily.</text>
</comment>
<dbReference type="PANTHER" id="PTHR30580">
    <property type="entry name" value="PRIMOSOMAL PROTEIN N"/>
    <property type="match status" value="1"/>
</dbReference>
<evidence type="ECO:0000256" key="12">
    <source>
        <dbReference type="HAMAP-Rule" id="MF_00983"/>
    </source>
</evidence>
<evidence type="ECO:0000256" key="5">
    <source>
        <dbReference type="ARBA" id="ARBA00022801"/>
    </source>
</evidence>
<evidence type="ECO:0000256" key="2">
    <source>
        <dbReference type="ARBA" id="ARBA00022705"/>
    </source>
</evidence>
<dbReference type="GO" id="GO:1990077">
    <property type="term" value="C:primosome complex"/>
    <property type="evidence" value="ECO:0007669"/>
    <property type="project" value="UniProtKB-UniRule"/>
</dbReference>
<dbReference type="NCBIfam" id="TIGR00595">
    <property type="entry name" value="priA"/>
    <property type="match status" value="1"/>
</dbReference>
<evidence type="ECO:0000256" key="13">
    <source>
        <dbReference type="SAM" id="MobiDB-lite"/>
    </source>
</evidence>
<dbReference type="GO" id="GO:0003677">
    <property type="term" value="F:DNA binding"/>
    <property type="evidence" value="ECO:0007669"/>
    <property type="project" value="UniProtKB-UniRule"/>
</dbReference>
<evidence type="ECO:0000313" key="15">
    <source>
        <dbReference type="EMBL" id="AFY95247.1"/>
    </source>
</evidence>
<dbReference type="EMBL" id="CP003600">
    <property type="protein sequence ID" value="AFY95247.1"/>
    <property type="molecule type" value="Genomic_DNA"/>
</dbReference>
<dbReference type="RefSeq" id="WP_015161356.1">
    <property type="nucleotide sequence ID" value="NC_019697.1"/>
</dbReference>
<dbReference type="GO" id="GO:0043138">
    <property type="term" value="F:3'-5' DNA helicase activity"/>
    <property type="evidence" value="ECO:0007669"/>
    <property type="project" value="UniProtKB-EC"/>
</dbReference>
<dbReference type="Pfam" id="PF17764">
    <property type="entry name" value="PriA_3primeBD"/>
    <property type="match status" value="1"/>
</dbReference>
<dbReference type="GO" id="GO:0005524">
    <property type="term" value="F:ATP binding"/>
    <property type="evidence" value="ECO:0007669"/>
    <property type="project" value="UniProtKB-UniRule"/>
</dbReference>
<evidence type="ECO:0000256" key="1">
    <source>
        <dbReference type="ARBA" id="ARBA00022515"/>
    </source>
</evidence>
<feature type="domain" description="Helicase ATP-binding" evidence="14">
    <location>
        <begin position="302"/>
        <end position="469"/>
    </location>
</feature>
<keyword evidence="7 12" id="KW-0862">Zinc</keyword>
<dbReference type="AlphaFoldDB" id="K9UJG8"/>
<dbReference type="InterPro" id="IPR014001">
    <property type="entry name" value="Helicase_ATP-bd"/>
</dbReference>
<dbReference type="eggNOG" id="COG1198">
    <property type="taxonomic scope" value="Bacteria"/>
</dbReference>
<keyword evidence="6 12" id="KW-0347">Helicase</keyword>
<feature type="binding site" evidence="12">
    <location>
        <position position="569"/>
    </location>
    <ligand>
        <name>Zn(2+)</name>
        <dbReference type="ChEBI" id="CHEBI:29105"/>
        <label>2</label>
    </ligand>
</feature>
<dbReference type="InterPro" id="IPR005259">
    <property type="entry name" value="PriA"/>
</dbReference>
<dbReference type="PANTHER" id="PTHR30580:SF0">
    <property type="entry name" value="PRIMOSOMAL PROTEIN N"/>
    <property type="match status" value="1"/>
</dbReference>
<keyword evidence="4 12" id="KW-0547">Nucleotide-binding</keyword>
<organism evidence="15 16">
    <name type="scientific">Chamaesiphon minutus (strain ATCC 27169 / PCC 6605)</name>
    <dbReference type="NCBI Taxonomy" id="1173020"/>
    <lineage>
        <taxon>Bacteria</taxon>
        <taxon>Bacillati</taxon>
        <taxon>Cyanobacteriota</taxon>
        <taxon>Cyanophyceae</taxon>
        <taxon>Gomontiellales</taxon>
        <taxon>Chamaesiphonaceae</taxon>
        <taxon>Chamaesiphon</taxon>
    </lineage>
</organism>
<dbReference type="GO" id="GO:0016887">
    <property type="term" value="F:ATP hydrolysis activity"/>
    <property type="evidence" value="ECO:0007669"/>
    <property type="project" value="RHEA"/>
</dbReference>
<dbReference type="GO" id="GO:0006310">
    <property type="term" value="P:DNA recombination"/>
    <property type="evidence" value="ECO:0007669"/>
    <property type="project" value="InterPro"/>
</dbReference>
<dbReference type="InterPro" id="IPR041236">
    <property type="entry name" value="PriA_C"/>
</dbReference>
<evidence type="ECO:0000256" key="7">
    <source>
        <dbReference type="ARBA" id="ARBA00022833"/>
    </source>
</evidence>
<comment type="cofactor">
    <cofactor evidence="12">
        <name>Zn(2+)</name>
        <dbReference type="ChEBI" id="CHEBI:29105"/>
    </cofactor>
    <text evidence="12">Binds 2 zinc ions per subunit.</text>
</comment>
<dbReference type="PROSITE" id="PS51192">
    <property type="entry name" value="HELICASE_ATP_BIND_1"/>
    <property type="match status" value="1"/>
</dbReference>
<evidence type="ECO:0000256" key="11">
    <source>
        <dbReference type="ARBA" id="ARBA00048988"/>
    </source>
</evidence>
<dbReference type="KEGG" id="cmp:Cha6605_4307"/>
<evidence type="ECO:0000256" key="9">
    <source>
        <dbReference type="ARBA" id="ARBA00023125"/>
    </source>
</evidence>
<dbReference type="EC" id="5.6.2.4" evidence="12"/>
<evidence type="ECO:0000313" key="16">
    <source>
        <dbReference type="Proteomes" id="UP000010366"/>
    </source>
</evidence>
<feature type="binding site" evidence="12">
    <location>
        <position position="601"/>
    </location>
    <ligand>
        <name>Zn(2+)</name>
        <dbReference type="ChEBI" id="CHEBI:29105"/>
        <label>1</label>
    </ligand>
</feature>
<feature type="binding site" evidence="12">
    <location>
        <position position="557"/>
    </location>
    <ligand>
        <name>Zn(2+)</name>
        <dbReference type="ChEBI" id="CHEBI:29105"/>
        <label>1</label>
    </ligand>
</feature>
<dbReference type="STRING" id="1173020.Cha6605_4307"/>
<dbReference type="GO" id="GO:0006302">
    <property type="term" value="P:double-strand break repair"/>
    <property type="evidence" value="ECO:0007669"/>
    <property type="project" value="InterPro"/>
</dbReference>
<keyword evidence="10 12" id="KW-0413">Isomerase</keyword>
<keyword evidence="2 12" id="KW-0235">DNA replication</keyword>
<dbReference type="SMART" id="SM00487">
    <property type="entry name" value="DEXDc"/>
    <property type="match status" value="1"/>
</dbReference>
<dbReference type="HAMAP" id="MF_00983">
    <property type="entry name" value="PriA"/>
    <property type="match status" value="1"/>
</dbReference>
<dbReference type="CDD" id="cd18804">
    <property type="entry name" value="SF2_C_priA"/>
    <property type="match status" value="1"/>
</dbReference>
<gene>
    <name evidence="12" type="primary">priA</name>
    <name evidence="15" type="ORF">Cha6605_4307</name>
</gene>
<feature type="binding site" evidence="12">
    <location>
        <position position="604"/>
    </location>
    <ligand>
        <name>Zn(2+)</name>
        <dbReference type="ChEBI" id="CHEBI:29105"/>
        <label>1</label>
    </ligand>
</feature>
<dbReference type="InterPro" id="IPR027417">
    <property type="entry name" value="P-loop_NTPase"/>
</dbReference>
<keyword evidence="9 12" id="KW-0238">DNA-binding</keyword>
<dbReference type="InterPro" id="IPR042115">
    <property type="entry name" value="PriA_3primeBD_sf"/>
</dbReference>
<evidence type="ECO:0000259" key="14">
    <source>
        <dbReference type="PROSITE" id="PS51192"/>
    </source>
</evidence>
<accession>K9UJG8</accession>
<dbReference type="Pfam" id="PF00271">
    <property type="entry name" value="Helicase_C"/>
    <property type="match status" value="1"/>
</dbReference>
<proteinExistence type="inferred from homology"/>
<keyword evidence="5 12" id="KW-0378">Hydrolase</keyword>
<dbReference type="OrthoDB" id="9759544at2"/>
<dbReference type="GO" id="GO:0008270">
    <property type="term" value="F:zinc ion binding"/>
    <property type="evidence" value="ECO:0007669"/>
    <property type="project" value="UniProtKB-UniRule"/>
</dbReference>
<dbReference type="PATRIC" id="fig|1173020.3.peg.4936"/>